<dbReference type="AlphaFoldDB" id="A0A0F9F8N2"/>
<name>A0A0F9F8N2_9ZZZZ</name>
<organism evidence="2">
    <name type="scientific">marine sediment metagenome</name>
    <dbReference type="NCBI Taxonomy" id="412755"/>
    <lineage>
        <taxon>unclassified sequences</taxon>
        <taxon>metagenomes</taxon>
        <taxon>ecological metagenomes</taxon>
    </lineage>
</organism>
<sequence length="155" mass="16449">MVEELQVGIGADASQFIDETQKASRAFDKFTEVLADSADDVAKSSKKGRDAFGRFVKSTEKGAKATKKTGNAFANLTKRIKDTIKRVKEFSALDAGKGLVRGFRGLASIVATVTKTVLALGAALAGIGVAAAVSFAKFQREFSQVRTLVDESLVD</sequence>
<reference evidence="2" key="1">
    <citation type="journal article" date="2015" name="Nature">
        <title>Complex archaea that bridge the gap between prokaryotes and eukaryotes.</title>
        <authorList>
            <person name="Spang A."/>
            <person name="Saw J.H."/>
            <person name="Jorgensen S.L."/>
            <person name="Zaremba-Niedzwiedzka K."/>
            <person name="Martijn J."/>
            <person name="Lind A.E."/>
            <person name="van Eijk R."/>
            <person name="Schleper C."/>
            <person name="Guy L."/>
            <person name="Ettema T.J."/>
        </authorList>
    </citation>
    <scope>NUCLEOTIDE SEQUENCE</scope>
</reference>
<protein>
    <submittedName>
        <fullName evidence="2">Uncharacterized protein</fullName>
    </submittedName>
</protein>
<comment type="caution">
    <text evidence="2">The sequence shown here is derived from an EMBL/GenBank/DDBJ whole genome shotgun (WGS) entry which is preliminary data.</text>
</comment>
<keyword evidence="1" id="KW-0472">Membrane</keyword>
<evidence type="ECO:0000256" key="1">
    <source>
        <dbReference type="SAM" id="Phobius"/>
    </source>
</evidence>
<keyword evidence="1" id="KW-1133">Transmembrane helix</keyword>
<proteinExistence type="predicted"/>
<feature type="transmembrane region" description="Helical" evidence="1">
    <location>
        <begin position="117"/>
        <end position="136"/>
    </location>
</feature>
<keyword evidence="1" id="KW-0812">Transmembrane</keyword>
<feature type="non-terminal residue" evidence="2">
    <location>
        <position position="155"/>
    </location>
</feature>
<dbReference type="EMBL" id="LAZR01033654">
    <property type="protein sequence ID" value="KKL47462.1"/>
    <property type="molecule type" value="Genomic_DNA"/>
</dbReference>
<gene>
    <name evidence="2" type="ORF">LCGC14_2335280</name>
</gene>
<evidence type="ECO:0000313" key="2">
    <source>
        <dbReference type="EMBL" id="KKL47462.1"/>
    </source>
</evidence>
<accession>A0A0F9F8N2</accession>